<evidence type="ECO:0000313" key="1">
    <source>
        <dbReference type="EMBL" id="MCC2168281.1"/>
    </source>
</evidence>
<evidence type="ECO:0000313" key="2">
    <source>
        <dbReference type="Proteomes" id="UP001199355"/>
    </source>
</evidence>
<gene>
    <name evidence="1" type="ORF">LKD45_11390</name>
</gene>
<proteinExistence type="predicted"/>
<dbReference type="AlphaFoldDB" id="A0AAE3AWW5"/>
<dbReference type="Proteomes" id="UP001199355">
    <property type="component" value="Unassembled WGS sequence"/>
</dbReference>
<keyword evidence="2" id="KW-1185">Reference proteome</keyword>
<comment type="caution">
    <text evidence="1">The sequence shown here is derived from an EMBL/GenBank/DDBJ whole genome shotgun (WGS) entry which is preliminary data.</text>
</comment>
<protein>
    <submittedName>
        <fullName evidence="1">Uncharacterized protein</fullName>
    </submittedName>
</protein>
<name>A0AAE3AWW5_9FIRM</name>
<dbReference type="RefSeq" id="WP_308728610.1">
    <property type="nucleotide sequence ID" value="NZ_JAJEQF010000031.1"/>
</dbReference>
<accession>A0AAE3AWW5</accession>
<reference evidence="1 2" key="1">
    <citation type="submission" date="2021-10" db="EMBL/GenBank/DDBJ databases">
        <title>Anaerobic single-cell dispensing facilitates the cultivation of human gut bacteria.</title>
        <authorList>
            <person name="Afrizal A."/>
        </authorList>
    </citation>
    <scope>NUCLEOTIDE SEQUENCE [LARGE SCALE GENOMIC DNA]</scope>
    <source>
        <strain evidence="1 2">CLA-AA-H244</strain>
    </source>
</reference>
<organism evidence="1 2">
    <name type="scientific">Gallintestinimicrobium propionicum</name>
    <dbReference type="NCBI Taxonomy" id="2981770"/>
    <lineage>
        <taxon>Bacteria</taxon>
        <taxon>Bacillati</taxon>
        <taxon>Bacillota</taxon>
        <taxon>Clostridia</taxon>
        <taxon>Lachnospirales</taxon>
        <taxon>Lachnospiraceae</taxon>
        <taxon>Gallintestinimicrobium</taxon>
    </lineage>
</organism>
<sequence length="104" mass="12273">MDSKDLYKELEKDNAAQIILALSKLYNQLRQQRLVKWVEAYPEYWHMLCNPASPETARSVTPEIAEQVMKTLQEYDQTELQMVWLFRYGTLLDVFGNATDEKIQ</sequence>
<dbReference type="EMBL" id="JAJEQF010000031">
    <property type="protein sequence ID" value="MCC2168281.1"/>
    <property type="molecule type" value="Genomic_DNA"/>
</dbReference>